<protein>
    <recommendedName>
        <fullName evidence="6">GAG-pre-integrase domain-containing protein</fullName>
    </recommendedName>
</protein>
<evidence type="ECO:0008006" key="6">
    <source>
        <dbReference type="Google" id="ProtNLM"/>
    </source>
</evidence>
<feature type="region of interest" description="Disordered" evidence="1">
    <location>
        <begin position="141"/>
        <end position="164"/>
    </location>
</feature>
<reference evidence="4" key="2">
    <citation type="submission" date="2020-08" db="EMBL/GenBank/DDBJ databases">
        <title>Plant Genome Project.</title>
        <authorList>
            <person name="Zhang R.-G."/>
        </authorList>
    </citation>
    <scope>NUCLEOTIDE SEQUENCE</scope>
    <source>
        <strain evidence="4">Huo1</strain>
        <tissue evidence="4">Leaf</tissue>
    </source>
</reference>
<feature type="region of interest" description="Disordered" evidence="1">
    <location>
        <begin position="81"/>
        <end position="122"/>
    </location>
</feature>
<keyword evidence="5" id="KW-1185">Reference proteome</keyword>
<dbReference type="Pfam" id="PF13976">
    <property type="entry name" value="gag_pre-integrs"/>
    <property type="match status" value="1"/>
</dbReference>
<dbReference type="InterPro" id="IPR025724">
    <property type="entry name" value="GAG-pre-integrase_dom"/>
</dbReference>
<sequence length="496" mass="56192">MKKMRRHLWNTLEKLYASKTGVLNQLSSVGVTFEDEILGLWLLNTLPDFWETFRVSHTNSAPGEKMSFDYAKNVILNEEIRRKTQGTSSQNEVLFTKQRGRNPNRGKGNRGKSRSKSRSSKYKDVEYHYCHKPGHIKKNCWSLKNKKNGNNKNAEKSEEDSTDRVTAATSDDLIIVSDDHDINLVSSDICWVGDSGAAVHVTPRREFFSTYTVGEFSPLRMGNNGLAKVASIGNIHLKVKNGSTVLLRDVRHAPDVRLNLISIGRPDSDGYGNNFVDRKFKISKGFMILTKGWKLKENLYMLEASVSDDSVNVVGKQCSPELWHKRLSHIIAKGLETLVKKNVLQESSDSHSHDDLVDIDPSSIPHLPTTVGGDAVEAEMQLDDFADYQQDENLENPPYIDDNDPQDVEPRRSTRERQQAARYSSSEYVLLTDGGEPKYFEEAMEGVGKQNWFLAMKDEMESFHDNDTFDLMPLPKDVSLKLVVLLPEWQDPPHSC</sequence>
<evidence type="ECO:0000259" key="3">
    <source>
        <dbReference type="Pfam" id="PF22936"/>
    </source>
</evidence>
<accession>A0A8X9A735</accession>
<dbReference type="Proteomes" id="UP000298416">
    <property type="component" value="Unassembled WGS sequence"/>
</dbReference>
<dbReference type="EMBL" id="PNBA02000003">
    <property type="protein sequence ID" value="KAG6430858.1"/>
    <property type="molecule type" value="Genomic_DNA"/>
</dbReference>
<feature type="domain" description="GAG-pre-integrase" evidence="2">
    <location>
        <begin position="298"/>
        <end position="350"/>
    </location>
</feature>
<gene>
    <name evidence="4" type="ORF">SASPL_108931</name>
</gene>
<name>A0A8X9A735_SALSN</name>
<dbReference type="AlphaFoldDB" id="A0A8X9A735"/>
<feature type="domain" description="Retrovirus-related Pol polyprotein from transposon TNT 1-94-like beta-barrel" evidence="3">
    <location>
        <begin position="191"/>
        <end position="271"/>
    </location>
</feature>
<feature type="compositionally biased region" description="Basic residues" evidence="1">
    <location>
        <begin position="98"/>
        <end position="120"/>
    </location>
</feature>
<dbReference type="Pfam" id="PF22936">
    <property type="entry name" value="Pol_BBD"/>
    <property type="match status" value="1"/>
</dbReference>
<feature type="region of interest" description="Disordered" evidence="1">
    <location>
        <begin position="392"/>
        <end position="420"/>
    </location>
</feature>
<evidence type="ECO:0000256" key="1">
    <source>
        <dbReference type="SAM" id="MobiDB-lite"/>
    </source>
</evidence>
<evidence type="ECO:0000313" key="4">
    <source>
        <dbReference type="EMBL" id="KAG6430858.1"/>
    </source>
</evidence>
<evidence type="ECO:0000313" key="5">
    <source>
        <dbReference type="Proteomes" id="UP000298416"/>
    </source>
</evidence>
<feature type="compositionally biased region" description="Basic and acidic residues" evidence="1">
    <location>
        <begin position="408"/>
        <end position="419"/>
    </location>
</feature>
<comment type="caution">
    <text evidence="4">The sequence shown here is derived from an EMBL/GenBank/DDBJ whole genome shotgun (WGS) entry which is preliminary data.</text>
</comment>
<dbReference type="InterPro" id="IPR054722">
    <property type="entry name" value="PolX-like_BBD"/>
</dbReference>
<organism evidence="4">
    <name type="scientific">Salvia splendens</name>
    <name type="common">Scarlet sage</name>
    <dbReference type="NCBI Taxonomy" id="180675"/>
    <lineage>
        <taxon>Eukaryota</taxon>
        <taxon>Viridiplantae</taxon>
        <taxon>Streptophyta</taxon>
        <taxon>Embryophyta</taxon>
        <taxon>Tracheophyta</taxon>
        <taxon>Spermatophyta</taxon>
        <taxon>Magnoliopsida</taxon>
        <taxon>eudicotyledons</taxon>
        <taxon>Gunneridae</taxon>
        <taxon>Pentapetalae</taxon>
        <taxon>asterids</taxon>
        <taxon>lamiids</taxon>
        <taxon>Lamiales</taxon>
        <taxon>Lamiaceae</taxon>
        <taxon>Nepetoideae</taxon>
        <taxon>Mentheae</taxon>
        <taxon>Salviinae</taxon>
        <taxon>Salvia</taxon>
        <taxon>Salvia subgen. Calosphace</taxon>
        <taxon>core Calosphace</taxon>
    </lineage>
</organism>
<proteinExistence type="predicted"/>
<dbReference type="PANTHER" id="PTHR47592">
    <property type="entry name" value="PBF68 PROTEIN"/>
    <property type="match status" value="1"/>
</dbReference>
<reference evidence="4" key="1">
    <citation type="submission" date="2018-01" db="EMBL/GenBank/DDBJ databases">
        <authorList>
            <person name="Mao J.F."/>
        </authorList>
    </citation>
    <scope>NUCLEOTIDE SEQUENCE</scope>
    <source>
        <strain evidence="4">Huo1</strain>
        <tissue evidence="4">Leaf</tissue>
    </source>
</reference>
<evidence type="ECO:0000259" key="2">
    <source>
        <dbReference type="Pfam" id="PF13976"/>
    </source>
</evidence>
<dbReference type="PANTHER" id="PTHR47592:SF31">
    <property type="entry name" value="ZINC FINGER, CCHC-TYPE-RELATED"/>
    <property type="match status" value="1"/>
</dbReference>